<dbReference type="RefSeq" id="WP_139604013.1">
    <property type="nucleotide sequence ID" value="NZ_VDCQ01000029.1"/>
</dbReference>
<dbReference type="AlphaFoldDB" id="A0A5C4T6X3"/>
<proteinExistence type="predicted"/>
<sequence length="287" mass="32148">MKHNRKWSSVCLAAVIVLTGIGNISSGFANELLEPILNRSIPENSMQIQVTPPQPSDELLLQTRSESVPSKPIKALESGTMQQGIDPNTPVDQYNISREQADELFDQGFSIDDILKADELANIWDVDPFQLLEEKKQSEWTSIENRLQLAKYGPLVDELKRKHSDAGKLLDKETLTLGEQFSLLALVDQSLVPDMKDALDRYQAKGRVGIAEIHRENRFYGKVSKTNMEKYGLTDKEVIGLRLTDEKLSRMEQASGSAVADLLKKRKDSLSHQIQEQFDVAGGSEKP</sequence>
<gene>
    <name evidence="1" type="ORF">FE784_20060</name>
</gene>
<dbReference type="OrthoDB" id="2603910at2"/>
<dbReference type="EMBL" id="VDCQ01000029">
    <property type="protein sequence ID" value="TNJ64420.1"/>
    <property type="molecule type" value="Genomic_DNA"/>
</dbReference>
<evidence type="ECO:0000313" key="1">
    <source>
        <dbReference type="EMBL" id="TNJ64420.1"/>
    </source>
</evidence>
<comment type="caution">
    <text evidence="1">The sequence shown here is derived from an EMBL/GenBank/DDBJ whole genome shotgun (WGS) entry which is preliminary data.</text>
</comment>
<keyword evidence="2" id="KW-1185">Reference proteome</keyword>
<name>A0A5C4T6X3_9BACL</name>
<dbReference type="Proteomes" id="UP000307943">
    <property type="component" value="Unassembled WGS sequence"/>
</dbReference>
<accession>A0A5C4T6X3</accession>
<evidence type="ECO:0000313" key="2">
    <source>
        <dbReference type="Proteomes" id="UP000307943"/>
    </source>
</evidence>
<reference evidence="1 2" key="1">
    <citation type="submission" date="2019-05" db="EMBL/GenBank/DDBJ databases">
        <title>We sequenced the genome of Paenibacillus hemerocallicola KCTC 33185 for further insight into its adaptation and study the phylogeny of Paenibacillus.</title>
        <authorList>
            <person name="Narsing Rao M.P."/>
        </authorList>
    </citation>
    <scope>NUCLEOTIDE SEQUENCE [LARGE SCALE GENOMIC DNA]</scope>
    <source>
        <strain evidence="1 2">KCTC 33185</strain>
    </source>
</reference>
<organism evidence="1 2">
    <name type="scientific">Paenibacillus hemerocallicola</name>
    <dbReference type="NCBI Taxonomy" id="1172614"/>
    <lineage>
        <taxon>Bacteria</taxon>
        <taxon>Bacillati</taxon>
        <taxon>Bacillota</taxon>
        <taxon>Bacilli</taxon>
        <taxon>Bacillales</taxon>
        <taxon>Paenibacillaceae</taxon>
        <taxon>Paenibacillus</taxon>
    </lineage>
</organism>
<protein>
    <submittedName>
        <fullName evidence="1">DUF4179 domain-containing protein</fullName>
    </submittedName>
</protein>